<evidence type="ECO:0000313" key="3">
    <source>
        <dbReference type="Proteomes" id="UP000054771"/>
    </source>
</evidence>
<feature type="region of interest" description="Disordered" evidence="1">
    <location>
        <begin position="28"/>
        <end position="148"/>
    </location>
</feature>
<feature type="compositionally biased region" description="Polar residues" evidence="1">
    <location>
        <begin position="69"/>
        <end position="99"/>
    </location>
</feature>
<accession>A0A0U5FPB7</accession>
<sequence>MSRRQNQDKQGLLDQMWGFNRSNRADRGLAADQYGEDLGQDFGDQGLSQGQNEGQQERGSWDQVEEPFNVSSGPPQQHLTRDQFQSLSGLGNETSQTMNPRDRPRKLHQDMQGDTAVDPYDVGDVGFNRDSRTQEEVEQELLHTTSPE</sequence>
<gene>
    <name evidence="2" type="ORF">ASPCAL00930</name>
</gene>
<dbReference type="Proteomes" id="UP000054771">
    <property type="component" value="Unassembled WGS sequence"/>
</dbReference>
<protein>
    <submittedName>
        <fullName evidence="2">Uncharacterized protein</fullName>
    </submittedName>
</protein>
<organism evidence="2 3">
    <name type="scientific">Aspergillus calidoustus</name>
    <dbReference type="NCBI Taxonomy" id="454130"/>
    <lineage>
        <taxon>Eukaryota</taxon>
        <taxon>Fungi</taxon>
        <taxon>Dikarya</taxon>
        <taxon>Ascomycota</taxon>
        <taxon>Pezizomycotina</taxon>
        <taxon>Eurotiomycetes</taxon>
        <taxon>Eurotiomycetidae</taxon>
        <taxon>Eurotiales</taxon>
        <taxon>Aspergillaceae</taxon>
        <taxon>Aspergillus</taxon>
        <taxon>Aspergillus subgen. Nidulantes</taxon>
    </lineage>
</organism>
<name>A0A0U5FPB7_ASPCI</name>
<dbReference type="EMBL" id="CDMC01000001">
    <property type="protein sequence ID" value="CEL01345.1"/>
    <property type="molecule type" value="Genomic_DNA"/>
</dbReference>
<reference evidence="3" key="1">
    <citation type="journal article" date="2016" name="Genome Announc.">
        <title>Draft genome sequences of fungus Aspergillus calidoustus.</title>
        <authorList>
            <person name="Horn F."/>
            <person name="Linde J."/>
            <person name="Mattern D.J."/>
            <person name="Walther G."/>
            <person name="Guthke R."/>
            <person name="Scherlach K."/>
            <person name="Martin K."/>
            <person name="Brakhage A.A."/>
            <person name="Petzke L."/>
            <person name="Valiante V."/>
        </authorList>
    </citation>
    <scope>NUCLEOTIDE SEQUENCE [LARGE SCALE GENOMIC DNA]</scope>
    <source>
        <strain evidence="3">SF006504</strain>
    </source>
</reference>
<evidence type="ECO:0000256" key="1">
    <source>
        <dbReference type="SAM" id="MobiDB-lite"/>
    </source>
</evidence>
<evidence type="ECO:0000313" key="2">
    <source>
        <dbReference type="EMBL" id="CEL01345.1"/>
    </source>
</evidence>
<dbReference type="AlphaFoldDB" id="A0A0U5FPB7"/>
<dbReference type="OrthoDB" id="10434578at2759"/>
<keyword evidence="3" id="KW-1185">Reference proteome</keyword>
<proteinExistence type="predicted"/>